<comment type="cofactor">
    <cofactor evidence="1">
        <name>Mg(2+)</name>
        <dbReference type="ChEBI" id="CHEBI:18420"/>
    </cofactor>
</comment>
<dbReference type="PRINTS" id="PR00502">
    <property type="entry name" value="NUDIXFAMILY"/>
</dbReference>
<evidence type="ECO:0000313" key="4">
    <source>
        <dbReference type="EMBL" id="GHA30219.1"/>
    </source>
</evidence>
<reference evidence="4" key="1">
    <citation type="journal article" date="2014" name="Int. J. Syst. Evol. Microbiol.">
        <title>Complete genome sequence of Corynebacterium casei LMG S-19264T (=DSM 44701T), isolated from a smear-ripened cheese.</title>
        <authorList>
            <consortium name="US DOE Joint Genome Institute (JGI-PGF)"/>
            <person name="Walter F."/>
            <person name="Albersmeier A."/>
            <person name="Kalinowski J."/>
            <person name="Ruckert C."/>
        </authorList>
    </citation>
    <scope>NUCLEOTIDE SEQUENCE</scope>
    <source>
        <strain evidence="4">KCTC 32437</strain>
    </source>
</reference>
<dbReference type="RefSeq" id="WP_189426297.1">
    <property type="nucleotide sequence ID" value="NZ_BMZE01000003.1"/>
</dbReference>
<dbReference type="PANTHER" id="PTHR43046:SF14">
    <property type="entry name" value="MUTT_NUDIX FAMILY PROTEIN"/>
    <property type="match status" value="1"/>
</dbReference>
<dbReference type="InterPro" id="IPR015797">
    <property type="entry name" value="NUDIX_hydrolase-like_dom_sf"/>
</dbReference>
<dbReference type="PANTHER" id="PTHR43046">
    <property type="entry name" value="GDP-MANNOSE MANNOSYL HYDROLASE"/>
    <property type="match status" value="1"/>
</dbReference>
<dbReference type="SUPFAM" id="SSF55811">
    <property type="entry name" value="Nudix"/>
    <property type="match status" value="1"/>
</dbReference>
<reference evidence="4" key="2">
    <citation type="submission" date="2020-09" db="EMBL/GenBank/DDBJ databases">
        <authorList>
            <person name="Sun Q."/>
            <person name="Kim S."/>
        </authorList>
    </citation>
    <scope>NUCLEOTIDE SEQUENCE</scope>
    <source>
        <strain evidence="4">KCTC 32437</strain>
    </source>
</reference>
<dbReference type="Pfam" id="PF00293">
    <property type="entry name" value="NUDIX"/>
    <property type="match status" value="1"/>
</dbReference>
<sequence>MPETSPRPNSASLGLVSQGTILLIQRAHAPYQGLWTFPGGRLEPGETAAECAARELFEEVALIAEDLMPVETQSLETDKGHFTLAVFASTRFSGTLNPSNEVLDAHWVGLSDLDRYQTTADLELVIKRAFAAVGETC</sequence>
<name>A0A918S9S6_9HYPH</name>
<dbReference type="InterPro" id="IPR020476">
    <property type="entry name" value="Nudix_hydrolase"/>
</dbReference>
<comment type="caution">
    <text evidence="4">The sequence shown here is derived from an EMBL/GenBank/DDBJ whole genome shotgun (WGS) entry which is preliminary data.</text>
</comment>
<dbReference type="AlphaFoldDB" id="A0A918S9S6"/>
<dbReference type="Proteomes" id="UP000646579">
    <property type="component" value="Unassembled WGS sequence"/>
</dbReference>
<feature type="domain" description="Nudix hydrolase" evidence="3">
    <location>
        <begin position="6"/>
        <end position="132"/>
    </location>
</feature>
<dbReference type="CDD" id="cd04673">
    <property type="entry name" value="NUDIX_ADPRase"/>
    <property type="match status" value="1"/>
</dbReference>
<keyword evidence="5" id="KW-1185">Reference proteome</keyword>
<evidence type="ECO:0000259" key="3">
    <source>
        <dbReference type="PROSITE" id="PS51462"/>
    </source>
</evidence>
<evidence type="ECO:0000256" key="2">
    <source>
        <dbReference type="ARBA" id="ARBA00022801"/>
    </source>
</evidence>
<evidence type="ECO:0000313" key="5">
    <source>
        <dbReference type="Proteomes" id="UP000646579"/>
    </source>
</evidence>
<dbReference type="GO" id="GO:0016787">
    <property type="term" value="F:hydrolase activity"/>
    <property type="evidence" value="ECO:0007669"/>
    <property type="project" value="UniProtKB-KW"/>
</dbReference>
<gene>
    <name evidence="4" type="ORF">GCM10007989_27410</name>
</gene>
<dbReference type="PROSITE" id="PS51462">
    <property type="entry name" value="NUDIX"/>
    <property type="match status" value="1"/>
</dbReference>
<dbReference type="InterPro" id="IPR000086">
    <property type="entry name" value="NUDIX_hydrolase_dom"/>
</dbReference>
<dbReference type="EMBL" id="BMZE01000003">
    <property type="protein sequence ID" value="GHA30219.1"/>
    <property type="molecule type" value="Genomic_DNA"/>
</dbReference>
<proteinExistence type="predicted"/>
<accession>A0A918S9S6</accession>
<keyword evidence="2" id="KW-0378">Hydrolase</keyword>
<dbReference type="Gene3D" id="3.90.79.10">
    <property type="entry name" value="Nucleoside Triphosphate Pyrophosphohydrolase"/>
    <property type="match status" value="1"/>
</dbReference>
<evidence type="ECO:0000256" key="1">
    <source>
        <dbReference type="ARBA" id="ARBA00001946"/>
    </source>
</evidence>
<protein>
    <recommendedName>
        <fullName evidence="3">Nudix hydrolase domain-containing protein</fullName>
    </recommendedName>
</protein>
<organism evidence="4 5">
    <name type="scientific">Devosia pacifica</name>
    <dbReference type="NCBI Taxonomy" id="1335967"/>
    <lineage>
        <taxon>Bacteria</taxon>
        <taxon>Pseudomonadati</taxon>
        <taxon>Pseudomonadota</taxon>
        <taxon>Alphaproteobacteria</taxon>
        <taxon>Hyphomicrobiales</taxon>
        <taxon>Devosiaceae</taxon>
        <taxon>Devosia</taxon>
    </lineage>
</organism>